<dbReference type="Proteomes" id="UP000789702">
    <property type="component" value="Unassembled WGS sequence"/>
</dbReference>
<evidence type="ECO:0000313" key="1">
    <source>
        <dbReference type="EMBL" id="CAG8713491.1"/>
    </source>
</evidence>
<comment type="caution">
    <text evidence="1">The sequence shown here is derived from an EMBL/GenBank/DDBJ whole genome shotgun (WGS) entry which is preliminary data.</text>
</comment>
<reference evidence="1" key="1">
    <citation type="submission" date="2021-06" db="EMBL/GenBank/DDBJ databases">
        <authorList>
            <person name="Kallberg Y."/>
            <person name="Tangrot J."/>
            <person name="Rosling A."/>
        </authorList>
    </citation>
    <scope>NUCLEOTIDE SEQUENCE</scope>
    <source>
        <strain evidence="1">IL203A</strain>
    </source>
</reference>
<accession>A0ACA9PK68</accession>
<protein>
    <submittedName>
        <fullName evidence="1">2271_t:CDS:1</fullName>
    </submittedName>
</protein>
<organism evidence="1 2">
    <name type="scientific">Dentiscutata heterogama</name>
    <dbReference type="NCBI Taxonomy" id="1316150"/>
    <lineage>
        <taxon>Eukaryota</taxon>
        <taxon>Fungi</taxon>
        <taxon>Fungi incertae sedis</taxon>
        <taxon>Mucoromycota</taxon>
        <taxon>Glomeromycotina</taxon>
        <taxon>Glomeromycetes</taxon>
        <taxon>Diversisporales</taxon>
        <taxon>Gigasporaceae</taxon>
        <taxon>Dentiscutata</taxon>
    </lineage>
</organism>
<keyword evidence="2" id="KW-1185">Reference proteome</keyword>
<sequence length="419" mass="48719">NFDKKLQMELAALLKLGVCPFIINFYGVSHVENCDVMIYDWAAYSNLREMYLNYDIDWPTKLRFARDIFYGLVFMHQCNLYHHDVRCENILVTDRFEPKISNFELTRTITGAVSSEIKILADIIRWLAPEKMRKSPKGGTQRYNHQCEMYSFGMMLWELCHQRFPYDGMDVGEIQERVLNKKREFLENTLCPSPIPKELYKLIIRAWDDEPSARPSDMEMQHALKDLFQEHVFYKGVSPHIRPKKVDSNDVPNLELSSNFQEKVCISNDPQQPNKQFEAPDDCDCFNLEIPMIQPLIPFEEGIKAHKARDYEKAWKCFESNAKFGNNMAKYWQGYYLLNGTGVKKDHAAALKLFKEAADNGVPDAQLRYAFALLEDKNNLDVQEVMKYMIMAANSENSTALFNLGDIYWNGKLGVTVDK</sequence>
<gene>
    <name evidence="1" type="ORF">DHETER_LOCUS12399</name>
</gene>
<dbReference type="EMBL" id="CAJVPU010030278">
    <property type="protein sequence ID" value="CAG8713491.1"/>
    <property type="molecule type" value="Genomic_DNA"/>
</dbReference>
<name>A0ACA9PK68_9GLOM</name>
<feature type="non-terminal residue" evidence="1">
    <location>
        <position position="1"/>
    </location>
</feature>
<feature type="non-terminal residue" evidence="1">
    <location>
        <position position="419"/>
    </location>
</feature>
<proteinExistence type="predicted"/>
<evidence type="ECO:0000313" key="2">
    <source>
        <dbReference type="Proteomes" id="UP000789702"/>
    </source>
</evidence>